<dbReference type="InterPro" id="IPR000415">
    <property type="entry name" value="Nitroreductase-like"/>
</dbReference>
<dbReference type="Proteomes" id="UP000215450">
    <property type="component" value="Unassembled WGS sequence"/>
</dbReference>
<evidence type="ECO:0000313" key="7">
    <source>
        <dbReference type="EMBL" id="SMQ12157.1"/>
    </source>
</evidence>
<dbReference type="RefSeq" id="WP_095062337.1">
    <property type="nucleotide sequence ID" value="NZ_FXUV02000018.1"/>
</dbReference>
<evidence type="ECO:0000313" key="9">
    <source>
        <dbReference type="Proteomes" id="UP000215450"/>
    </source>
</evidence>
<dbReference type="PANTHER" id="PTHR43425">
    <property type="entry name" value="OXYGEN-INSENSITIVE NADPH NITROREDUCTASE"/>
    <property type="match status" value="1"/>
</dbReference>
<keyword evidence="5" id="KW-0521">NADP</keyword>
<evidence type="ECO:0000313" key="8">
    <source>
        <dbReference type="EMBL" id="SNB63617.1"/>
    </source>
</evidence>
<dbReference type="PIRSF" id="PIRSF005426">
    <property type="entry name" value="Frp"/>
    <property type="match status" value="1"/>
</dbReference>
<gene>
    <name evidence="7" type="primary">frp</name>
    <name evidence="8" type="ORF">KEBURONENSIS_01091</name>
    <name evidence="7" type="ORF">KEBURONENSIS_01167</name>
</gene>
<comment type="similarity">
    <text evidence="1 5">Belongs to the flavin oxidoreductase frp family.</text>
</comment>
<keyword evidence="9" id="KW-1185">Reference proteome</keyword>
<feature type="domain" description="Nitroreductase" evidence="6">
    <location>
        <begin position="13"/>
        <end position="70"/>
    </location>
</feature>
<dbReference type="Gene3D" id="3.40.109.10">
    <property type="entry name" value="NADH Oxidase"/>
    <property type="match status" value="1"/>
</dbReference>
<protein>
    <submittedName>
        <fullName evidence="7">NADPH-flavin oxidoreductase</fullName>
        <ecNumber evidence="7">1.6.99.-</ecNumber>
    </submittedName>
</protein>
<dbReference type="GO" id="GO:0016491">
    <property type="term" value="F:oxidoreductase activity"/>
    <property type="evidence" value="ECO:0007669"/>
    <property type="project" value="UniProtKB-UniRule"/>
</dbReference>
<evidence type="ECO:0000256" key="2">
    <source>
        <dbReference type="ARBA" id="ARBA00022630"/>
    </source>
</evidence>
<dbReference type="InterPro" id="IPR016446">
    <property type="entry name" value="Flavin_OxRdtase_Frp"/>
</dbReference>
<evidence type="ECO:0000256" key="1">
    <source>
        <dbReference type="ARBA" id="ARBA00008366"/>
    </source>
</evidence>
<reference evidence="8" key="2">
    <citation type="submission" date="2017-06" db="EMBL/GenBank/DDBJ databases">
        <authorList>
            <person name="Kim H.J."/>
            <person name="Triplett B.A."/>
        </authorList>
    </citation>
    <scope>NUCLEOTIDE SEQUENCE [LARGE SCALE GENOMIC DNA]</scope>
    <source>
        <strain evidence="8">Kingella_eburonensis</strain>
    </source>
</reference>
<reference evidence="9" key="3">
    <citation type="submission" date="2017-06" db="EMBL/GenBank/DDBJ databases">
        <authorList>
            <person name="Laurent S."/>
        </authorList>
    </citation>
    <scope>NUCLEOTIDE SEQUENCE [LARGE SCALE GENOMIC DNA]</scope>
</reference>
<evidence type="ECO:0000259" key="6">
    <source>
        <dbReference type="Pfam" id="PF00881"/>
    </source>
</evidence>
<keyword evidence="2 5" id="KW-0285">Flavoprotein</keyword>
<dbReference type="AlphaFoldDB" id="A0A238HF56"/>
<accession>A0A238HF56</accession>
<feature type="domain" description="Nitroreductase" evidence="6">
    <location>
        <begin position="113"/>
        <end position="167"/>
    </location>
</feature>
<organism evidence="7">
    <name type="scientific">Kingella negevensis</name>
    <dbReference type="NCBI Taxonomy" id="1522312"/>
    <lineage>
        <taxon>Bacteria</taxon>
        <taxon>Pseudomonadati</taxon>
        <taxon>Pseudomonadota</taxon>
        <taxon>Betaproteobacteria</taxon>
        <taxon>Neisseriales</taxon>
        <taxon>Neisseriaceae</taxon>
        <taxon>Kingella</taxon>
    </lineage>
</organism>
<dbReference type="InterPro" id="IPR029479">
    <property type="entry name" value="Nitroreductase"/>
</dbReference>
<dbReference type="STRING" id="1522312.GCA_900177895_01496"/>
<sequence>MFTSKPTLETTLNHRSIRKFTAQPIAPELLDTLIQAGQMASSSNFLQNVSIIRVTDLAKRAQIRTICMGGGKGGHAYVEACAELLIFCADVSRHLQLAPEAQIDWIEVLLMGAVDVGIFAQNVLLTAESLGLGGVFLGSIRNDMSQVTQILALPRGVVPIVGMSLGYPDQEPMQRPRLPARMIVSENAFQAANTDDLNAYNQTVADYYRERSQLDLDWAKQISGALCREVRPNVLAFLQQQGFAKR</sequence>
<evidence type="ECO:0000256" key="3">
    <source>
        <dbReference type="ARBA" id="ARBA00022643"/>
    </source>
</evidence>
<dbReference type="CDD" id="cd02146">
    <property type="entry name" value="NfsA-like"/>
    <property type="match status" value="1"/>
</dbReference>
<dbReference type="EMBL" id="FXUV01000016">
    <property type="protein sequence ID" value="SMQ12157.1"/>
    <property type="molecule type" value="Genomic_DNA"/>
</dbReference>
<dbReference type="PANTHER" id="PTHR43425:SF2">
    <property type="entry name" value="OXYGEN-INSENSITIVE NADPH NITROREDUCTASE"/>
    <property type="match status" value="1"/>
</dbReference>
<keyword evidence="4 5" id="KW-0560">Oxidoreductase</keyword>
<evidence type="ECO:0000256" key="4">
    <source>
        <dbReference type="ARBA" id="ARBA00023002"/>
    </source>
</evidence>
<dbReference type="Pfam" id="PF00881">
    <property type="entry name" value="Nitroreductase"/>
    <property type="match status" value="2"/>
</dbReference>
<evidence type="ECO:0000256" key="5">
    <source>
        <dbReference type="PIRNR" id="PIRNR005426"/>
    </source>
</evidence>
<dbReference type="NCBIfam" id="NF008033">
    <property type="entry name" value="PRK10765.1"/>
    <property type="match status" value="1"/>
</dbReference>
<dbReference type="SUPFAM" id="SSF55469">
    <property type="entry name" value="FMN-dependent nitroreductase-like"/>
    <property type="match status" value="1"/>
</dbReference>
<proteinExistence type="inferred from homology"/>
<dbReference type="EMBL" id="FXUV02000018">
    <property type="protein sequence ID" value="SNB63617.1"/>
    <property type="molecule type" value="Genomic_DNA"/>
</dbReference>
<reference evidence="7" key="1">
    <citation type="submission" date="2017-05" db="EMBL/GenBank/DDBJ databases">
        <authorList>
            <person name="Song R."/>
            <person name="Chenine A.L."/>
            <person name="Ruprecht R.M."/>
        </authorList>
    </citation>
    <scope>NUCLEOTIDE SEQUENCE</scope>
    <source>
        <strain evidence="7">Kingella_eburonensis</strain>
    </source>
</reference>
<name>A0A238HF56_9NEIS</name>
<dbReference type="OrthoDB" id="3181400at2"/>
<dbReference type="EC" id="1.6.99.-" evidence="7"/>
<keyword evidence="3 5" id="KW-0288">FMN</keyword>